<proteinExistence type="predicted"/>
<protein>
    <recommendedName>
        <fullName evidence="3">DUF2508 family protein</fullName>
    </recommendedName>
</protein>
<evidence type="ECO:0008006" key="3">
    <source>
        <dbReference type="Google" id="ProtNLM"/>
    </source>
</evidence>
<evidence type="ECO:0000313" key="2">
    <source>
        <dbReference type="Proteomes" id="UP000198935"/>
    </source>
</evidence>
<keyword evidence="2" id="KW-1185">Reference proteome</keyword>
<accession>A0A1H3UXI8</accession>
<dbReference type="InterPro" id="IPR019644">
    <property type="entry name" value="DUF2508"/>
</dbReference>
<dbReference type="AlphaFoldDB" id="A0A1H3UXI8"/>
<dbReference type="OrthoDB" id="2166610at2"/>
<name>A0A1H3UXI8_9BACI</name>
<dbReference type="Proteomes" id="UP000198935">
    <property type="component" value="Unassembled WGS sequence"/>
</dbReference>
<dbReference type="EMBL" id="FNPI01000029">
    <property type="protein sequence ID" value="SDZ67048.1"/>
    <property type="molecule type" value="Genomic_DNA"/>
</dbReference>
<evidence type="ECO:0000313" key="1">
    <source>
        <dbReference type="EMBL" id="SDZ67048.1"/>
    </source>
</evidence>
<gene>
    <name evidence="1" type="ORF">SAMN05421736_1291</name>
</gene>
<sequence>MFFRKKGKLRQKENDLLLKYLEIVKNRVKQQEALINNSVDHHNEVLYRAKLEKAKYLFLLKEARYRKAQLRDAVPNGR</sequence>
<dbReference type="Pfam" id="PF10704">
    <property type="entry name" value="DUF2508"/>
    <property type="match status" value="1"/>
</dbReference>
<organism evidence="1 2">
    <name type="scientific">Evansella caseinilytica</name>
    <dbReference type="NCBI Taxonomy" id="1503961"/>
    <lineage>
        <taxon>Bacteria</taxon>
        <taxon>Bacillati</taxon>
        <taxon>Bacillota</taxon>
        <taxon>Bacilli</taxon>
        <taxon>Bacillales</taxon>
        <taxon>Bacillaceae</taxon>
        <taxon>Evansella</taxon>
    </lineage>
</organism>
<reference evidence="2" key="1">
    <citation type="submission" date="2016-10" db="EMBL/GenBank/DDBJ databases">
        <authorList>
            <person name="Varghese N."/>
            <person name="Submissions S."/>
        </authorList>
    </citation>
    <scope>NUCLEOTIDE SEQUENCE [LARGE SCALE GENOMIC DNA]</scope>
    <source>
        <strain evidence="2">SP</strain>
    </source>
</reference>